<reference evidence="2 3" key="1">
    <citation type="submission" date="2016-11" db="EMBL/GenBank/DDBJ databases">
        <authorList>
            <person name="Jaros S."/>
            <person name="Januszkiewicz K."/>
            <person name="Wedrychowicz H."/>
        </authorList>
    </citation>
    <scope>NUCLEOTIDE SEQUENCE [LARGE SCALE GENOMIC DNA]</scope>
    <source>
        <strain evidence="2 3">DSM 25661</strain>
    </source>
</reference>
<dbReference type="InterPro" id="IPR019619">
    <property type="entry name" value="DUF2490"/>
</dbReference>
<protein>
    <recommendedName>
        <fullName evidence="4">DUF2490 domain-containing protein</fullName>
    </recommendedName>
</protein>
<dbReference type="STRING" id="1155689.SAMN05444278_101495"/>
<name>A0A1M4T5D1_9FLAO</name>
<dbReference type="RefSeq" id="WP_073191540.1">
    <property type="nucleotide sequence ID" value="NZ_FQTW01000001.1"/>
</dbReference>
<evidence type="ECO:0000313" key="3">
    <source>
        <dbReference type="Proteomes" id="UP000184462"/>
    </source>
</evidence>
<keyword evidence="1" id="KW-0732">Signal</keyword>
<dbReference type="OrthoDB" id="1121653at2"/>
<evidence type="ECO:0000313" key="2">
    <source>
        <dbReference type="EMBL" id="SHE39517.1"/>
    </source>
</evidence>
<accession>A0A1M4T5D1</accession>
<feature type="chain" id="PRO_5012024897" description="DUF2490 domain-containing protein" evidence="1">
    <location>
        <begin position="19"/>
        <end position="223"/>
    </location>
</feature>
<dbReference type="Pfam" id="PF10677">
    <property type="entry name" value="DUF2490"/>
    <property type="match status" value="1"/>
</dbReference>
<proteinExistence type="predicted"/>
<dbReference type="AlphaFoldDB" id="A0A1M4T5D1"/>
<dbReference type="Proteomes" id="UP000184462">
    <property type="component" value="Unassembled WGS sequence"/>
</dbReference>
<dbReference type="EMBL" id="FQTW01000001">
    <property type="protein sequence ID" value="SHE39517.1"/>
    <property type="molecule type" value="Genomic_DNA"/>
</dbReference>
<organism evidence="2 3">
    <name type="scientific">Psychroflexus salarius</name>
    <dbReference type="NCBI Taxonomy" id="1155689"/>
    <lineage>
        <taxon>Bacteria</taxon>
        <taxon>Pseudomonadati</taxon>
        <taxon>Bacteroidota</taxon>
        <taxon>Flavobacteriia</taxon>
        <taxon>Flavobacteriales</taxon>
        <taxon>Flavobacteriaceae</taxon>
        <taxon>Psychroflexus</taxon>
    </lineage>
</organism>
<keyword evidence="3" id="KW-1185">Reference proteome</keyword>
<sequence length="223" mass="26232">MKLKLLIVLLFTSTIITAQNRFSGGIMPEFSVGYSISERFSIQHKIEYQQAMFDQVEDDIYFDLQQADIQHFLEYKISPTVDVAGGYQSRFEADGFNHHRSIQQVSWISRLIGLRIGYRLRTDQTFSNDESPLFRFRIRAKSQFPLQGLEVDQGEQYIVISNEIIYMTKTQTDDFENRLNAGIGHYFNDNNKFEIGLDWRTDDYLEPGFRNRLWLKASYYLSL</sequence>
<evidence type="ECO:0000256" key="1">
    <source>
        <dbReference type="SAM" id="SignalP"/>
    </source>
</evidence>
<feature type="signal peptide" evidence="1">
    <location>
        <begin position="1"/>
        <end position="18"/>
    </location>
</feature>
<evidence type="ECO:0008006" key="4">
    <source>
        <dbReference type="Google" id="ProtNLM"/>
    </source>
</evidence>
<gene>
    <name evidence="2" type="ORF">SAMN05444278_101495</name>
</gene>